<organism evidence="1 2">
    <name type="scientific">Segniliparus rugosus (strain ATCC BAA-974 / DSM 45345 / CCUG 50838 / CIP 108380 / JCM 13579 / CDC 945)</name>
    <dbReference type="NCBI Taxonomy" id="679197"/>
    <lineage>
        <taxon>Bacteria</taxon>
        <taxon>Bacillati</taxon>
        <taxon>Actinomycetota</taxon>
        <taxon>Actinomycetes</taxon>
        <taxon>Mycobacteriales</taxon>
        <taxon>Segniliparaceae</taxon>
        <taxon>Segniliparus</taxon>
    </lineage>
</organism>
<gene>
    <name evidence="1" type="ORF">HMPREF9336_02306</name>
</gene>
<dbReference type="HOGENOM" id="CLU_1342475_0_0_11"/>
<evidence type="ECO:0000313" key="2">
    <source>
        <dbReference type="Proteomes" id="UP000004816"/>
    </source>
</evidence>
<name>E5XS34_SEGRC</name>
<accession>E5XS34</accession>
<sequence length="204" mass="22377">MGMMFACWASSPQAVVAADPVEHCSTSAGSGQDVGGKRIANEGLGISFLLPDGYHPQRYLFRDTEFFGIENDAHEWILILRHDKTDGNERYLAGATNEQAVRTWAEDQGEAQGVFTAWEGPNLPGASFWGTTVATKSHVSDDPAPIVAQARYMAFLGCQGKRWSVSASDSAHPWFNHDTGSWEIQKFDDDPELADAVARSIREL</sequence>
<reference evidence="1 2" key="1">
    <citation type="journal article" date="2011" name="Stand. Genomic Sci.">
        <title>High quality draft genome sequence of Segniliparus rugosus CDC 945(T)= (ATCC BAA-974(T)).</title>
        <authorList>
            <person name="Earl A.M."/>
            <person name="Desjardins C.A."/>
            <person name="Fitzgerald M.G."/>
            <person name="Arachchi H.M."/>
            <person name="Zeng Q."/>
            <person name="Mehta T."/>
            <person name="Griggs A."/>
            <person name="Birren B.W."/>
            <person name="Toney N.C."/>
            <person name="Carr J."/>
            <person name="Posey J."/>
            <person name="Butler W.R."/>
        </authorList>
    </citation>
    <scope>NUCLEOTIDE SEQUENCE [LARGE SCALE GENOMIC DNA]</scope>
    <source>
        <strain evidence="2">ATCC BAA-974 / DSM 45345 / CCUG 50838 / CIP 108380 / JCM 13579 / CDC 945</strain>
    </source>
</reference>
<comment type="caution">
    <text evidence="1">The sequence shown here is derived from an EMBL/GenBank/DDBJ whole genome shotgun (WGS) entry which is preliminary data.</text>
</comment>
<dbReference type="Proteomes" id="UP000004816">
    <property type="component" value="Unassembled WGS sequence"/>
</dbReference>
<dbReference type="AlphaFoldDB" id="E5XS34"/>
<keyword evidence="2" id="KW-1185">Reference proteome</keyword>
<evidence type="ECO:0000313" key="1">
    <source>
        <dbReference type="EMBL" id="EFV12819.2"/>
    </source>
</evidence>
<protein>
    <submittedName>
        <fullName evidence="1">Uncharacterized protein</fullName>
    </submittedName>
</protein>
<proteinExistence type="predicted"/>
<dbReference type="EMBL" id="ACZI02000002">
    <property type="protein sequence ID" value="EFV12819.2"/>
    <property type="molecule type" value="Genomic_DNA"/>
</dbReference>